<sequence length="25" mass="3111">KWIVYEEDIEIYQHNSLIRKISYGI</sequence>
<name>W1X2M7_9ZZZZ</name>
<protein>
    <submittedName>
        <fullName evidence="1">Uncharacterized protein</fullName>
    </submittedName>
</protein>
<feature type="non-terminal residue" evidence="1">
    <location>
        <position position="1"/>
    </location>
</feature>
<reference evidence="1" key="1">
    <citation type="submission" date="2013-12" db="EMBL/GenBank/DDBJ databases">
        <title>A Varibaculum cambriense genome reconstructed from a premature infant gut community with otherwise low bacterial novelty that shifts toward anaerobic metabolism during the third week of life.</title>
        <authorList>
            <person name="Brown C.T."/>
            <person name="Sharon I."/>
            <person name="Thomas B.C."/>
            <person name="Castelle C.J."/>
            <person name="Morowitz M.J."/>
            <person name="Banfield J.F."/>
        </authorList>
    </citation>
    <scope>NUCLEOTIDE SEQUENCE</scope>
</reference>
<evidence type="ECO:0000313" key="1">
    <source>
        <dbReference type="EMBL" id="ETJ23615.1"/>
    </source>
</evidence>
<organism evidence="1">
    <name type="scientific">human gut metagenome</name>
    <dbReference type="NCBI Taxonomy" id="408170"/>
    <lineage>
        <taxon>unclassified sequences</taxon>
        <taxon>metagenomes</taxon>
        <taxon>organismal metagenomes</taxon>
    </lineage>
</organism>
<gene>
    <name evidence="1" type="ORF">Q604_UNBC18110G0002</name>
</gene>
<proteinExistence type="predicted"/>
<dbReference type="AlphaFoldDB" id="W1X2M7"/>
<accession>W1X2M7</accession>
<comment type="caution">
    <text evidence="1">The sequence shown here is derived from an EMBL/GenBank/DDBJ whole genome shotgun (WGS) entry which is preliminary data.</text>
</comment>
<dbReference type="EMBL" id="AZMM01018110">
    <property type="protein sequence ID" value="ETJ23615.1"/>
    <property type="molecule type" value="Genomic_DNA"/>
</dbReference>